<feature type="domain" description="GFO/IDH/MocA-like oxidoreductase" evidence="2">
    <location>
        <begin position="155"/>
        <end position="248"/>
    </location>
</feature>
<gene>
    <name evidence="3" type="ORF">DTK66_02970</name>
</gene>
<feature type="domain" description="Gfo/Idh/MocA-like oxidoreductase N-terminal" evidence="1">
    <location>
        <begin position="3"/>
        <end position="113"/>
    </location>
</feature>
<dbReference type="Gene3D" id="3.40.50.720">
    <property type="entry name" value="NAD(P)-binding Rossmann-like Domain"/>
    <property type="match status" value="1"/>
</dbReference>
<dbReference type="InterPro" id="IPR055170">
    <property type="entry name" value="GFO_IDH_MocA-like_dom"/>
</dbReference>
<dbReference type="SUPFAM" id="SSF55347">
    <property type="entry name" value="Glyceraldehyde-3-phosphate dehydrogenase-like, C-terminal domain"/>
    <property type="match status" value="1"/>
</dbReference>
<comment type="caution">
    <text evidence="3">The sequence shown here is derived from an EMBL/GenBank/DDBJ whole genome shotgun (WGS) entry which is preliminary data.</text>
</comment>
<dbReference type="PANTHER" id="PTHR43054">
    <property type="match status" value="1"/>
</dbReference>
<protein>
    <submittedName>
        <fullName evidence="3">Gfo/Idh/MocA family oxidoreductase</fullName>
    </submittedName>
</protein>
<reference evidence="3 4" key="1">
    <citation type="submission" date="2018-07" db="EMBL/GenBank/DDBJ databases">
        <title>Phylogenomic Insights into understanding Host Adaptation of Lactobacillus reuteri by a novel species, Lactobacillus spp. M31.</title>
        <authorList>
            <person name="Sharma S."/>
            <person name="Patil P."/>
            <person name="Korpole S."/>
            <person name="Patil P.B."/>
        </authorList>
    </citation>
    <scope>NUCLEOTIDE SEQUENCE [LARGE SCALE GENOMIC DNA]</scope>
    <source>
        <strain evidence="3 4">M31</strain>
    </source>
</reference>
<evidence type="ECO:0000313" key="4">
    <source>
        <dbReference type="Proteomes" id="UP000704341"/>
    </source>
</evidence>
<name>A0ABR8P5U1_9LACO</name>
<dbReference type="RefSeq" id="WP_191667734.1">
    <property type="nucleotide sequence ID" value="NZ_QORN01000009.1"/>
</dbReference>
<evidence type="ECO:0000259" key="2">
    <source>
        <dbReference type="Pfam" id="PF22725"/>
    </source>
</evidence>
<evidence type="ECO:0000313" key="3">
    <source>
        <dbReference type="EMBL" id="MBD5806084.1"/>
    </source>
</evidence>
<dbReference type="EMBL" id="QORN01000009">
    <property type="protein sequence ID" value="MBD5806084.1"/>
    <property type="molecule type" value="Genomic_DNA"/>
</dbReference>
<accession>A0ABR8P5U1</accession>
<dbReference type="Proteomes" id="UP000704341">
    <property type="component" value="Unassembled WGS sequence"/>
</dbReference>
<dbReference type="Pfam" id="PF22725">
    <property type="entry name" value="GFO_IDH_MocA_C3"/>
    <property type="match status" value="1"/>
</dbReference>
<sequence>MLRLGIIGTHTISDQMIHAAQDTGKYQLTAVYSRKLSTAKVFGKKYGARFFFDNLHAFMHSGTFDVVYIASPNSLHYQQAALAIKNNLYVIVEKPAFVNPQEFAAIEDLLAAHPQARLVEAARHIHTPLFHSIQQQLLQMGHIQGAEFYAMKYSSRYDHVFNQPAPYPNIFRRKFAGGALMDMGGYGIYAAVALFGKPLNVNYFATLSKETTIDLKGTALLQYPNYNVIVNTGKTTTTHNNSEIYGLRDTLVIDSIFDTKKVTYSNDHGDMQIINNHYLANTMTDELNDFAAVFTKLESPQQQANYQHWLELAKIVNMTLYRLRKSANIVFPSDY</sequence>
<organism evidence="3 4">
    <name type="scientific">Limosilactobacillus walteri</name>
    <dbReference type="NCBI Taxonomy" id="2268022"/>
    <lineage>
        <taxon>Bacteria</taxon>
        <taxon>Bacillati</taxon>
        <taxon>Bacillota</taxon>
        <taxon>Bacilli</taxon>
        <taxon>Lactobacillales</taxon>
        <taxon>Lactobacillaceae</taxon>
        <taxon>Limosilactobacillus</taxon>
    </lineage>
</organism>
<dbReference type="InterPro" id="IPR036291">
    <property type="entry name" value="NAD(P)-bd_dom_sf"/>
</dbReference>
<dbReference type="InterPro" id="IPR000683">
    <property type="entry name" value="Gfo/Idh/MocA-like_OxRdtase_N"/>
</dbReference>
<dbReference type="Gene3D" id="3.30.360.10">
    <property type="entry name" value="Dihydrodipicolinate Reductase, domain 2"/>
    <property type="match status" value="1"/>
</dbReference>
<keyword evidence="4" id="KW-1185">Reference proteome</keyword>
<dbReference type="SUPFAM" id="SSF51735">
    <property type="entry name" value="NAD(P)-binding Rossmann-fold domains"/>
    <property type="match status" value="1"/>
</dbReference>
<evidence type="ECO:0000259" key="1">
    <source>
        <dbReference type="Pfam" id="PF01408"/>
    </source>
</evidence>
<proteinExistence type="predicted"/>
<dbReference type="Pfam" id="PF01408">
    <property type="entry name" value="GFO_IDH_MocA"/>
    <property type="match status" value="1"/>
</dbReference>
<dbReference type="PANTHER" id="PTHR43054:SF1">
    <property type="entry name" value="SCYLLO-INOSITOL 2-DEHYDROGENASE (NADP(+)) IOLU"/>
    <property type="match status" value="1"/>
</dbReference>